<evidence type="ECO:0000259" key="1">
    <source>
        <dbReference type="Pfam" id="PF06568"/>
    </source>
</evidence>
<proteinExistence type="predicted"/>
<protein>
    <recommendedName>
        <fullName evidence="1">YjiS-like domain-containing protein</fullName>
    </recommendedName>
</protein>
<comment type="caution">
    <text evidence="2">The sequence shown here is derived from an EMBL/GenBank/DDBJ whole genome shotgun (WGS) entry which is preliminary data.</text>
</comment>
<dbReference type="InterPro" id="IPR009506">
    <property type="entry name" value="YjiS-like"/>
</dbReference>
<dbReference type="Proteomes" id="UP000216215">
    <property type="component" value="Unassembled WGS sequence"/>
</dbReference>
<keyword evidence="3" id="KW-1185">Reference proteome</keyword>
<feature type="domain" description="YjiS-like" evidence="1">
    <location>
        <begin position="31"/>
        <end position="57"/>
    </location>
</feature>
<evidence type="ECO:0000313" key="3">
    <source>
        <dbReference type="Proteomes" id="UP000216215"/>
    </source>
</evidence>
<dbReference type="AlphaFoldDB" id="A0AB36R6B5"/>
<evidence type="ECO:0000313" key="2">
    <source>
        <dbReference type="EMBL" id="PAP99986.1"/>
    </source>
</evidence>
<organism evidence="2 3">
    <name type="scientific">Mesorhizobium mediterraneum</name>
    <dbReference type="NCBI Taxonomy" id="43617"/>
    <lineage>
        <taxon>Bacteria</taxon>
        <taxon>Pseudomonadati</taxon>
        <taxon>Pseudomonadota</taxon>
        <taxon>Alphaproteobacteria</taxon>
        <taxon>Hyphomicrobiales</taxon>
        <taxon>Phyllobacteriaceae</taxon>
        <taxon>Mesorhizobium</taxon>
    </lineage>
</organism>
<gene>
    <name evidence="2" type="ORF">CIT25_22050</name>
</gene>
<sequence length="81" mass="9076">MAHTKTRSGRGAPSRRLFGSRLKSVAIIIVAFRTWRENVARRRALADLTPDQLKDIGHPEAHEPVLDVVKAAQTTNLMSMR</sequence>
<dbReference type="Pfam" id="PF06568">
    <property type="entry name" value="YjiS-like"/>
    <property type="match status" value="1"/>
</dbReference>
<reference evidence="3" key="1">
    <citation type="submission" date="2017-08" db="EMBL/GenBank/DDBJ databases">
        <title>Mesorhizobium wenxinae sp. nov., a novel rhizobial species isolated from root nodules of chickpea (Cicer arietinum L.).</title>
        <authorList>
            <person name="Zhang J."/>
        </authorList>
    </citation>
    <scope>NUCLEOTIDE SEQUENCE [LARGE SCALE GENOMIC DNA]</scope>
    <source>
        <strain evidence="3">USDA 3392</strain>
    </source>
</reference>
<name>A0AB36R6B5_9HYPH</name>
<accession>A0AB36R6B5</accession>
<dbReference type="EMBL" id="NPKI01000027">
    <property type="protein sequence ID" value="PAP99986.1"/>
    <property type="molecule type" value="Genomic_DNA"/>
</dbReference>